<feature type="transmembrane region" description="Helical" evidence="1">
    <location>
        <begin position="54"/>
        <end position="74"/>
    </location>
</feature>
<dbReference type="RefSeq" id="WP_189459262.1">
    <property type="nucleotide sequence ID" value="NZ_BMYO01000003.1"/>
</dbReference>
<dbReference type="InterPro" id="IPR032637">
    <property type="entry name" value="Phage_holin-like"/>
</dbReference>
<name>A0ABQ3H143_9NEIS</name>
<dbReference type="Pfam" id="PF16931">
    <property type="entry name" value="Phage_holin_8"/>
    <property type="match status" value="1"/>
</dbReference>
<keyword evidence="3" id="KW-1185">Reference proteome</keyword>
<reference evidence="3" key="1">
    <citation type="journal article" date="2019" name="Int. J. Syst. Evol. Microbiol.">
        <title>The Global Catalogue of Microorganisms (GCM) 10K type strain sequencing project: providing services to taxonomists for standard genome sequencing and annotation.</title>
        <authorList>
            <consortium name="The Broad Institute Genomics Platform"/>
            <consortium name="The Broad Institute Genome Sequencing Center for Infectious Disease"/>
            <person name="Wu L."/>
            <person name="Ma J."/>
        </authorList>
    </citation>
    <scope>NUCLEOTIDE SEQUENCE [LARGE SCALE GENOMIC DNA]</scope>
    <source>
        <strain evidence="3">KCTC 23701</strain>
    </source>
</reference>
<evidence type="ECO:0000313" key="2">
    <source>
        <dbReference type="EMBL" id="GHD59879.1"/>
    </source>
</evidence>
<sequence length="121" mass="12626">MSEPVTNAAVFTIVTGAGLASMLAGVDDNALVCAAAGATLFTVSAKELPWWKRLIYLAISWSVGYFCAAEVVRLTPIKSTGAAAFLLSLLLVTVALGLIERARTFDFAGLINNLFGKGGKS</sequence>
<evidence type="ECO:0008006" key="4">
    <source>
        <dbReference type="Google" id="ProtNLM"/>
    </source>
</evidence>
<feature type="transmembrane region" description="Helical" evidence="1">
    <location>
        <begin position="80"/>
        <end position="99"/>
    </location>
</feature>
<dbReference type="EMBL" id="BMYO01000003">
    <property type="protein sequence ID" value="GHD59879.1"/>
    <property type="molecule type" value="Genomic_DNA"/>
</dbReference>
<evidence type="ECO:0000313" key="3">
    <source>
        <dbReference type="Proteomes" id="UP000604737"/>
    </source>
</evidence>
<keyword evidence="1" id="KW-0472">Membrane</keyword>
<dbReference type="Proteomes" id="UP000604737">
    <property type="component" value="Unassembled WGS sequence"/>
</dbReference>
<protein>
    <recommendedName>
        <fullName evidence="4">Phage holin</fullName>
    </recommendedName>
</protein>
<gene>
    <name evidence="2" type="ORF">GCM10007350_11860</name>
</gene>
<evidence type="ECO:0000256" key="1">
    <source>
        <dbReference type="SAM" id="Phobius"/>
    </source>
</evidence>
<comment type="caution">
    <text evidence="2">The sequence shown here is derived from an EMBL/GenBank/DDBJ whole genome shotgun (WGS) entry which is preliminary data.</text>
</comment>
<keyword evidence="1" id="KW-0812">Transmembrane</keyword>
<proteinExistence type="predicted"/>
<keyword evidence="1" id="KW-1133">Transmembrane helix</keyword>
<organism evidence="2 3">
    <name type="scientific">Jeongeupia chitinilytica</name>
    <dbReference type="NCBI Taxonomy" id="1041641"/>
    <lineage>
        <taxon>Bacteria</taxon>
        <taxon>Pseudomonadati</taxon>
        <taxon>Pseudomonadota</taxon>
        <taxon>Betaproteobacteria</taxon>
        <taxon>Neisseriales</taxon>
        <taxon>Chitinibacteraceae</taxon>
        <taxon>Jeongeupia</taxon>
    </lineage>
</organism>
<accession>A0ABQ3H143</accession>